<feature type="binding site" description="axial binding residue" evidence="8">
    <location>
        <position position="444"/>
    </location>
    <ligand>
        <name>heme</name>
        <dbReference type="ChEBI" id="CHEBI:30413"/>
    </ligand>
    <ligandPart>
        <name>Fe</name>
        <dbReference type="ChEBI" id="CHEBI:18248"/>
    </ligandPart>
</feature>
<evidence type="ECO:0000256" key="8">
    <source>
        <dbReference type="PIRSR" id="PIRSR602401-1"/>
    </source>
</evidence>
<keyword evidence="7" id="KW-0503">Monooxygenase</keyword>
<protein>
    <submittedName>
        <fullName evidence="10">Cytochrome P450 2C21</fullName>
    </submittedName>
</protein>
<proteinExistence type="inferred from homology"/>
<organism evidence="10 11">
    <name type="scientific">Pseudolycoriella hygida</name>
    <dbReference type="NCBI Taxonomy" id="35572"/>
    <lineage>
        <taxon>Eukaryota</taxon>
        <taxon>Metazoa</taxon>
        <taxon>Ecdysozoa</taxon>
        <taxon>Arthropoda</taxon>
        <taxon>Hexapoda</taxon>
        <taxon>Insecta</taxon>
        <taxon>Pterygota</taxon>
        <taxon>Neoptera</taxon>
        <taxon>Endopterygota</taxon>
        <taxon>Diptera</taxon>
        <taxon>Nematocera</taxon>
        <taxon>Sciaroidea</taxon>
        <taxon>Sciaridae</taxon>
        <taxon>Pseudolycoriella</taxon>
    </lineage>
</organism>
<dbReference type="InterPro" id="IPR050182">
    <property type="entry name" value="Cytochrome_P450_fam2"/>
</dbReference>
<reference evidence="10" key="1">
    <citation type="submission" date="2022-07" db="EMBL/GenBank/DDBJ databases">
        <authorList>
            <person name="Trinca V."/>
            <person name="Uliana J.V.C."/>
            <person name="Torres T.T."/>
            <person name="Ward R.J."/>
            <person name="Monesi N."/>
        </authorList>
    </citation>
    <scope>NUCLEOTIDE SEQUENCE</scope>
    <source>
        <strain evidence="10">HSMRA1968</strain>
        <tissue evidence="10">Whole embryos</tissue>
    </source>
</reference>
<comment type="cofactor">
    <cofactor evidence="1 8">
        <name>heme</name>
        <dbReference type="ChEBI" id="CHEBI:30413"/>
    </cofactor>
</comment>
<dbReference type="GO" id="GO:0020037">
    <property type="term" value="F:heme binding"/>
    <property type="evidence" value="ECO:0007669"/>
    <property type="project" value="InterPro"/>
</dbReference>
<gene>
    <name evidence="10" type="primary">CYP2C21</name>
    <name evidence="10" type="ORF">Bhyg_06595</name>
</gene>
<dbReference type="InterPro" id="IPR036396">
    <property type="entry name" value="Cyt_P450_sf"/>
</dbReference>
<dbReference type="PRINTS" id="PR00385">
    <property type="entry name" value="P450"/>
</dbReference>
<evidence type="ECO:0000313" key="11">
    <source>
        <dbReference type="Proteomes" id="UP001151699"/>
    </source>
</evidence>
<dbReference type="InterPro" id="IPR001128">
    <property type="entry name" value="Cyt_P450"/>
</dbReference>
<dbReference type="EMBL" id="WJQU01000002">
    <property type="protein sequence ID" value="KAJ6641655.1"/>
    <property type="molecule type" value="Genomic_DNA"/>
</dbReference>
<evidence type="ECO:0000256" key="6">
    <source>
        <dbReference type="ARBA" id="ARBA00023004"/>
    </source>
</evidence>
<dbReference type="Pfam" id="PF00067">
    <property type="entry name" value="p450"/>
    <property type="match status" value="1"/>
</dbReference>
<evidence type="ECO:0000256" key="5">
    <source>
        <dbReference type="ARBA" id="ARBA00023002"/>
    </source>
</evidence>
<dbReference type="FunFam" id="1.10.630.10:FF:000036">
    <property type="entry name" value="CYtochrome P450 family"/>
    <property type="match status" value="1"/>
</dbReference>
<keyword evidence="9" id="KW-0732">Signal</keyword>
<dbReference type="PRINTS" id="PR00463">
    <property type="entry name" value="EP450I"/>
</dbReference>
<evidence type="ECO:0000313" key="10">
    <source>
        <dbReference type="EMBL" id="KAJ6641655.1"/>
    </source>
</evidence>
<keyword evidence="4 8" id="KW-0479">Metal-binding</keyword>
<dbReference type="GO" id="GO:0016712">
    <property type="term" value="F:oxidoreductase activity, acting on paired donors, with incorporation or reduction of molecular oxygen, reduced flavin or flavoprotein as one donor, and incorporation of one atom of oxygen"/>
    <property type="evidence" value="ECO:0007669"/>
    <property type="project" value="TreeGrafter"/>
</dbReference>
<name>A0A9Q0S342_9DIPT</name>
<dbReference type="AlphaFoldDB" id="A0A9Q0S342"/>
<dbReference type="PANTHER" id="PTHR24300">
    <property type="entry name" value="CYTOCHROME P450 508A4-RELATED"/>
    <property type="match status" value="1"/>
</dbReference>
<keyword evidence="3 8" id="KW-0349">Heme</keyword>
<evidence type="ECO:0000256" key="1">
    <source>
        <dbReference type="ARBA" id="ARBA00001971"/>
    </source>
</evidence>
<sequence length="500" mass="57630">MIVFIVTLTMAFLLWVILDNSNRRKSPPGPLKIPIFGNALQISLADNFTGPAYYKLAKKYGDVMSLKTGTMDSIVLSSYEVIRELFSKDELSDRQCDGPGMDRNMNRNMGVIFSSGKIWRDLRRFTLRNLRDFGFSKTNLMENAQQDELQYFKDFVKEKLKKSEDGVVSMDGFFNLSVLNIVWGMIMSERFPYDDPKLKHYIRLNDEFFLSNNFVSSWSLYFPFLRSWFPEQSGRNAVLRSVAGLQDFIRGLIQDCRRKEIYKVNPQNLVDVFLEKIESERNDPNTSFDDDQLLITMLDVFQAGIETTSNILSWTILFLILNPDVQAKLYEEISRMIPKGEQITLDYKNRMPYTHATILEAHRRAQIIPIAIAHKVVSDFVYRGYLFKAGTPVFANTYAVLMNEKMWPNPDKFSPERFIDASGNIDKKKAEIVKIVFLPGKRVCIGESVAESTFFMYLVGLVQTFQFQCVPGKPKPTTEPQVGFAYSPHPFDVLIKVRDN</sequence>
<keyword evidence="11" id="KW-1185">Reference proteome</keyword>
<dbReference type="GO" id="GO:0006805">
    <property type="term" value="P:xenobiotic metabolic process"/>
    <property type="evidence" value="ECO:0007669"/>
    <property type="project" value="TreeGrafter"/>
</dbReference>
<dbReference type="GO" id="GO:0008395">
    <property type="term" value="F:steroid hydroxylase activity"/>
    <property type="evidence" value="ECO:0007669"/>
    <property type="project" value="TreeGrafter"/>
</dbReference>
<dbReference type="SUPFAM" id="SSF48264">
    <property type="entry name" value="Cytochrome P450"/>
    <property type="match status" value="1"/>
</dbReference>
<keyword evidence="5" id="KW-0560">Oxidoreductase</keyword>
<dbReference type="PANTHER" id="PTHR24300:SF376">
    <property type="entry name" value="CYTOCHROME P450 15A1"/>
    <property type="match status" value="1"/>
</dbReference>
<feature type="chain" id="PRO_5040380562" evidence="9">
    <location>
        <begin position="24"/>
        <end position="500"/>
    </location>
</feature>
<keyword evidence="6 8" id="KW-0408">Iron</keyword>
<dbReference type="GO" id="GO:0005506">
    <property type="term" value="F:iron ion binding"/>
    <property type="evidence" value="ECO:0007669"/>
    <property type="project" value="InterPro"/>
</dbReference>
<feature type="signal peptide" evidence="9">
    <location>
        <begin position="1"/>
        <end position="23"/>
    </location>
</feature>
<dbReference type="Proteomes" id="UP001151699">
    <property type="component" value="Chromosome B"/>
</dbReference>
<dbReference type="InterPro" id="IPR002401">
    <property type="entry name" value="Cyt_P450_E_grp-I"/>
</dbReference>
<accession>A0A9Q0S342</accession>
<comment type="similarity">
    <text evidence="2">Belongs to the cytochrome P450 family.</text>
</comment>
<dbReference type="OrthoDB" id="3934656at2759"/>
<evidence type="ECO:0000256" key="7">
    <source>
        <dbReference type="ARBA" id="ARBA00023033"/>
    </source>
</evidence>
<evidence type="ECO:0000256" key="2">
    <source>
        <dbReference type="ARBA" id="ARBA00010617"/>
    </source>
</evidence>
<dbReference type="GO" id="GO:0006082">
    <property type="term" value="P:organic acid metabolic process"/>
    <property type="evidence" value="ECO:0007669"/>
    <property type="project" value="TreeGrafter"/>
</dbReference>
<evidence type="ECO:0000256" key="4">
    <source>
        <dbReference type="ARBA" id="ARBA00022723"/>
    </source>
</evidence>
<dbReference type="Gene3D" id="1.10.630.10">
    <property type="entry name" value="Cytochrome P450"/>
    <property type="match status" value="1"/>
</dbReference>
<comment type="caution">
    <text evidence="10">The sequence shown here is derived from an EMBL/GenBank/DDBJ whole genome shotgun (WGS) entry which is preliminary data.</text>
</comment>
<dbReference type="GO" id="GO:0005737">
    <property type="term" value="C:cytoplasm"/>
    <property type="evidence" value="ECO:0007669"/>
    <property type="project" value="TreeGrafter"/>
</dbReference>
<evidence type="ECO:0000256" key="9">
    <source>
        <dbReference type="SAM" id="SignalP"/>
    </source>
</evidence>
<evidence type="ECO:0000256" key="3">
    <source>
        <dbReference type="ARBA" id="ARBA00022617"/>
    </source>
</evidence>